<proteinExistence type="predicted"/>
<gene>
    <name evidence="1" type="ORF">FAZ98_10475</name>
</gene>
<dbReference type="AlphaFoldDB" id="A0A7Z2JGE8"/>
<organism evidence="1 2">
    <name type="scientific">Paraburkholderia acidisoli</name>
    <dbReference type="NCBI Taxonomy" id="2571748"/>
    <lineage>
        <taxon>Bacteria</taxon>
        <taxon>Pseudomonadati</taxon>
        <taxon>Pseudomonadota</taxon>
        <taxon>Betaproteobacteria</taxon>
        <taxon>Burkholderiales</taxon>
        <taxon>Burkholderiaceae</taxon>
        <taxon>Paraburkholderia</taxon>
    </lineage>
</organism>
<dbReference type="EMBL" id="CP046913">
    <property type="protein sequence ID" value="QGZ62120.1"/>
    <property type="molecule type" value="Genomic_DNA"/>
</dbReference>
<evidence type="ECO:0000313" key="1">
    <source>
        <dbReference type="EMBL" id="QGZ62120.1"/>
    </source>
</evidence>
<dbReference type="InterPro" id="IPR026349">
    <property type="entry name" value="CHP04255"/>
</dbReference>
<keyword evidence="2" id="KW-1185">Reference proteome</keyword>
<dbReference type="NCBIfam" id="TIGR04255">
    <property type="entry name" value="sporadTIGR04255"/>
    <property type="match status" value="1"/>
</dbReference>
<dbReference type="KEGG" id="pacs:FAZ98_10475"/>
<dbReference type="Proteomes" id="UP000433577">
    <property type="component" value="Chromosome 1"/>
</dbReference>
<reference evidence="1 2" key="1">
    <citation type="submission" date="2019-12" db="EMBL/GenBank/DDBJ databases">
        <title>Paraburkholderia acidiphila 7Q-K02 sp. nov and Paraburkholderia acidisoli DHF22 sp. nov., two strains isolated from forest soil.</title>
        <authorList>
            <person name="Gao Z."/>
            <person name="Qiu L."/>
        </authorList>
    </citation>
    <scope>NUCLEOTIDE SEQUENCE [LARGE SCALE GENOMIC DNA]</scope>
    <source>
        <strain evidence="1 2">DHF22</strain>
    </source>
</reference>
<dbReference type="OrthoDB" id="9090707at2"/>
<protein>
    <submittedName>
        <fullName evidence="1">TIGR04255 family protein</fullName>
    </submittedName>
</protein>
<dbReference type="RefSeq" id="WP_158951151.1">
    <property type="nucleotide sequence ID" value="NZ_CP046913.1"/>
</dbReference>
<sequence>MDLSALYPAGGNHAIQNVAFVLEWPVPLTESNIATAKEIHQRHLLKAFPRAETPQIITFNFQAGIGAPPQPPQAGIGLMLTRPRGTAAGNNVAASIQITQQNCVIVVNEYTRWATIWADVSHWLRLLLPAIQKDGNPLTGATLQYTDAFEWRGNPREFIPKVLFSADSTFVPKNALSSLGLWHSHHGFFVEVDPSDGYQLLENVNVNVHEHPESRQRAVVVMTSHKATFSEGIWGSDKAVDALDPLMTRLHERNKDILRDMLASDVKKMIKLDVAN</sequence>
<name>A0A7Z2JGE8_9BURK</name>
<accession>A0A7Z2JGE8</accession>
<evidence type="ECO:0000313" key="2">
    <source>
        <dbReference type="Proteomes" id="UP000433577"/>
    </source>
</evidence>